<evidence type="ECO:0008006" key="5">
    <source>
        <dbReference type="Google" id="ProtNLM"/>
    </source>
</evidence>
<accession>A0AAV3XIZ8</accession>
<evidence type="ECO:0000313" key="3">
    <source>
        <dbReference type="EMBL" id="GET41571.1"/>
    </source>
</evidence>
<dbReference type="InterPro" id="IPR027275">
    <property type="entry name" value="PRC-brl_dom"/>
</dbReference>
<proteinExistence type="predicted"/>
<dbReference type="Pfam" id="PF09557">
    <property type="entry name" value="DUF2382"/>
    <property type="match status" value="1"/>
</dbReference>
<dbReference type="GO" id="GO:0019684">
    <property type="term" value="P:photosynthesis, light reaction"/>
    <property type="evidence" value="ECO:0007669"/>
    <property type="project" value="InterPro"/>
</dbReference>
<comment type="caution">
    <text evidence="3">The sequence shown here is derived from an EMBL/GenBank/DDBJ whole genome shotgun (WGS) entry which is preliminary data.</text>
</comment>
<dbReference type="GO" id="GO:0030077">
    <property type="term" value="C:plasma membrane light-harvesting complex"/>
    <property type="evidence" value="ECO:0007669"/>
    <property type="project" value="InterPro"/>
</dbReference>
<dbReference type="InterPro" id="IPR011033">
    <property type="entry name" value="PRC_barrel-like_sf"/>
</dbReference>
<dbReference type="Pfam" id="PF05239">
    <property type="entry name" value="PRC"/>
    <property type="match status" value="1"/>
</dbReference>
<reference evidence="3" key="1">
    <citation type="submission" date="2019-10" db="EMBL/GenBank/DDBJ databases">
        <title>Draft genome sequece of Microseira wollei NIES-4236.</title>
        <authorList>
            <person name="Yamaguchi H."/>
            <person name="Suzuki S."/>
            <person name="Kawachi M."/>
        </authorList>
    </citation>
    <scope>NUCLEOTIDE SEQUENCE</scope>
    <source>
        <strain evidence="3">NIES-4236</strain>
    </source>
</reference>
<protein>
    <recommendedName>
        <fullName evidence="5">PRC-barrel domain-containing protein AvaK</fullName>
    </recommendedName>
</protein>
<feature type="domain" description="PRC-barrel" evidence="1">
    <location>
        <begin position="18"/>
        <end position="89"/>
    </location>
</feature>
<name>A0AAV3XIZ8_9CYAN</name>
<feature type="domain" description="DUF2382" evidence="2">
    <location>
        <begin position="156"/>
        <end position="268"/>
    </location>
</feature>
<dbReference type="AlphaFoldDB" id="A0AAV3XIZ8"/>
<dbReference type="EMBL" id="BLAY01000126">
    <property type="protein sequence ID" value="GET41571.1"/>
    <property type="molecule type" value="Genomic_DNA"/>
</dbReference>
<sequence>MTLVKIGDFYQDYAQDTSDAEDIKKFSVYAQGDEKVGSVDDILVDEQTGRFRYFVVDTGFWVFGKKVLLPVGMGRVDYTDRRVYVSGLTKEQVENLPDFKDLEKVDYDYEEEVRGVYRPMTVTDTVTQPQTYDRNTYNYEQEPSLYNVNDRDAQTLRLYEERLIANKERRKAGEVAIGKRVETETARVAVPVEKERVIIERTTPHDVSPIDAGNADFREGEVIRMDIYEETPDIHKETVVREEVRVRKVADQDTVTAEETLRREELDIDTQGRPIVEK</sequence>
<dbReference type="NCBIfam" id="TIGR02271">
    <property type="entry name" value="YsnF/AvaK domain"/>
    <property type="match status" value="1"/>
</dbReference>
<dbReference type="Gene3D" id="3.90.50.10">
    <property type="entry name" value="Photosynthetic Reaction Center, subunit H, domain 2"/>
    <property type="match status" value="1"/>
</dbReference>
<dbReference type="PANTHER" id="PTHR38463:SF1">
    <property type="entry name" value="STRESS RESPONSE PROTEIN YSNF"/>
    <property type="match status" value="1"/>
</dbReference>
<dbReference type="InterPro" id="IPR019060">
    <property type="entry name" value="DUF2382"/>
</dbReference>
<dbReference type="InterPro" id="IPR052967">
    <property type="entry name" value="Stress_Response_Assoc"/>
</dbReference>
<dbReference type="PANTHER" id="PTHR38463">
    <property type="entry name" value="STRESS RESPONSE PROTEIN YSNF"/>
    <property type="match status" value="1"/>
</dbReference>
<dbReference type="Proteomes" id="UP001050975">
    <property type="component" value="Unassembled WGS sequence"/>
</dbReference>
<dbReference type="InterPro" id="IPR014747">
    <property type="entry name" value="Bac_photo_RC_H_C"/>
</dbReference>
<dbReference type="SUPFAM" id="SSF50346">
    <property type="entry name" value="PRC-barrel domain"/>
    <property type="match status" value="1"/>
</dbReference>
<keyword evidence="4" id="KW-1185">Reference proteome</keyword>
<evidence type="ECO:0000313" key="4">
    <source>
        <dbReference type="Proteomes" id="UP001050975"/>
    </source>
</evidence>
<dbReference type="RefSeq" id="WP_226587986.1">
    <property type="nucleotide sequence ID" value="NZ_BLAY01000126.1"/>
</dbReference>
<evidence type="ECO:0000259" key="2">
    <source>
        <dbReference type="Pfam" id="PF09557"/>
    </source>
</evidence>
<organism evidence="3 4">
    <name type="scientific">Microseira wollei NIES-4236</name>
    <dbReference type="NCBI Taxonomy" id="2530354"/>
    <lineage>
        <taxon>Bacteria</taxon>
        <taxon>Bacillati</taxon>
        <taxon>Cyanobacteriota</taxon>
        <taxon>Cyanophyceae</taxon>
        <taxon>Oscillatoriophycideae</taxon>
        <taxon>Aerosakkonematales</taxon>
        <taxon>Aerosakkonemataceae</taxon>
        <taxon>Microseira</taxon>
    </lineage>
</organism>
<evidence type="ECO:0000259" key="1">
    <source>
        <dbReference type="Pfam" id="PF05239"/>
    </source>
</evidence>
<gene>
    <name evidence="3" type="ORF">MiSe_63830</name>
</gene>